<sequence length="313" mass="30229">MAHASPSPSRPGPSVLPVLGAQGRAAAAAAISQDPAACPQPAAGPTFPPDPVAPMAPAAPAAGLLVGGGQALGGGQTLFATMAEAEADEEAPAPGAPVSPPPETATTRSDPSPGPGPAGGPWGWEVAPNQPPAPSFLWGPTPWSVAPGPAAPGTMDMLWHALSTQSFGGLAGPAAAPPPQPGSPGLSAAPEPSELPVPTRRPPPPGFRHGAAPPPPPPGFGQPSVRPGQPQGELVPYFGSGCNDEGEALAGALEELPPEGGADLGLPLGDMGLGPDGDGVEDGEGELADPTSPARPSVGTAAAGLGCRPAQTG</sequence>
<reference evidence="2" key="1">
    <citation type="journal article" date="2022" name="bioRxiv">
        <title>Genomics of Preaxostyla Flagellates Illuminates Evolutionary Transitions and the Path Towards Mitochondrial Loss.</title>
        <authorList>
            <person name="Novak L.V.F."/>
            <person name="Treitli S.C."/>
            <person name="Pyrih J."/>
            <person name="Halakuc P."/>
            <person name="Pipaliya S.V."/>
            <person name="Vacek V."/>
            <person name="Brzon O."/>
            <person name="Soukal P."/>
            <person name="Eme L."/>
            <person name="Dacks J.B."/>
            <person name="Karnkowska A."/>
            <person name="Elias M."/>
            <person name="Hampl V."/>
        </authorList>
    </citation>
    <scope>NUCLEOTIDE SEQUENCE</scope>
    <source>
        <strain evidence="2">RCP-MX</strain>
    </source>
</reference>
<protein>
    <submittedName>
        <fullName evidence="2">Uncharacterized protein</fullName>
    </submittedName>
</protein>
<organism evidence="2 3">
    <name type="scientific">Paratrimastix pyriformis</name>
    <dbReference type="NCBI Taxonomy" id="342808"/>
    <lineage>
        <taxon>Eukaryota</taxon>
        <taxon>Metamonada</taxon>
        <taxon>Preaxostyla</taxon>
        <taxon>Paratrimastigidae</taxon>
        <taxon>Paratrimastix</taxon>
    </lineage>
</organism>
<evidence type="ECO:0000313" key="2">
    <source>
        <dbReference type="EMBL" id="KAJ4460850.1"/>
    </source>
</evidence>
<comment type="caution">
    <text evidence="2">The sequence shown here is derived from an EMBL/GenBank/DDBJ whole genome shotgun (WGS) entry which is preliminary data.</text>
</comment>
<dbReference type="Proteomes" id="UP001141327">
    <property type="component" value="Unassembled WGS sequence"/>
</dbReference>
<keyword evidence="3" id="KW-1185">Reference proteome</keyword>
<evidence type="ECO:0000256" key="1">
    <source>
        <dbReference type="SAM" id="MobiDB-lite"/>
    </source>
</evidence>
<feature type="compositionally biased region" description="Low complexity" evidence="1">
    <location>
        <begin position="248"/>
        <end position="270"/>
    </location>
</feature>
<feature type="compositionally biased region" description="Pro residues" evidence="1">
    <location>
        <begin position="94"/>
        <end position="103"/>
    </location>
</feature>
<feature type="region of interest" description="Disordered" evidence="1">
    <location>
        <begin position="30"/>
        <end position="313"/>
    </location>
</feature>
<feature type="compositionally biased region" description="Low complexity" evidence="1">
    <location>
        <begin position="55"/>
        <end position="64"/>
    </location>
</feature>
<feature type="compositionally biased region" description="Pro residues" evidence="1">
    <location>
        <begin position="193"/>
        <end position="220"/>
    </location>
</feature>
<proteinExistence type="predicted"/>
<feature type="compositionally biased region" description="Gly residues" evidence="1">
    <location>
        <begin position="65"/>
        <end position="76"/>
    </location>
</feature>
<accession>A0ABQ8UTH1</accession>
<name>A0ABQ8UTH1_9EUKA</name>
<evidence type="ECO:0000313" key="3">
    <source>
        <dbReference type="Proteomes" id="UP001141327"/>
    </source>
</evidence>
<gene>
    <name evidence="2" type="ORF">PAPYR_2670</name>
</gene>
<feature type="compositionally biased region" description="Acidic residues" evidence="1">
    <location>
        <begin position="278"/>
        <end position="287"/>
    </location>
</feature>
<dbReference type="EMBL" id="JAPMOS010000010">
    <property type="protein sequence ID" value="KAJ4460850.1"/>
    <property type="molecule type" value="Genomic_DNA"/>
</dbReference>